<dbReference type="GO" id="GO:0030638">
    <property type="term" value="P:polyketide metabolic process"/>
    <property type="evidence" value="ECO:0007669"/>
    <property type="project" value="InterPro"/>
</dbReference>
<dbReference type="SUPFAM" id="SSF54427">
    <property type="entry name" value="NTF2-like"/>
    <property type="match status" value="1"/>
</dbReference>
<evidence type="ECO:0000313" key="2">
    <source>
        <dbReference type="Proteomes" id="UP000674938"/>
    </source>
</evidence>
<sequence>MAANQKITKNSVQRFYTNFFNKQEVSHADDLIAENYIQHNPNVPQGRAGLIAAFQEKFSSQEYFQLAIDHILLADDYVAVFLRSVTEQGCTKAHVVDLYRVENNQFVEHWDYFDKRGS</sequence>
<protein>
    <submittedName>
        <fullName evidence="1">Ester cyclase</fullName>
    </submittedName>
</protein>
<dbReference type="Pfam" id="PF07366">
    <property type="entry name" value="SnoaL"/>
    <property type="match status" value="1"/>
</dbReference>
<accession>A0A940P6K3</accession>
<gene>
    <name evidence="1" type="ORF">I6N95_15130</name>
</gene>
<proteinExistence type="predicted"/>
<reference evidence="1" key="1">
    <citation type="submission" date="2020-12" db="EMBL/GenBank/DDBJ databases">
        <title>Vagococcus allomyrinae sp. nov. and Enterococcus lavae sp. nov., isolated from the larvae of Allomyrina dichotoma.</title>
        <authorList>
            <person name="Lee S.D."/>
        </authorList>
    </citation>
    <scope>NUCLEOTIDE SEQUENCE</scope>
    <source>
        <strain evidence="1">BWB3-3</strain>
    </source>
</reference>
<evidence type="ECO:0000313" key="1">
    <source>
        <dbReference type="EMBL" id="MBP1042352.1"/>
    </source>
</evidence>
<organism evidence="1 2">
    <name type="scientific">Vagococcus allomyrinae</name>
    <dbReference type="NCBI Taxonomy" id="2794353"/>
    <lineage>
        <taxon>Bacteria</taxon>
        <taxon>Bacillati</taxon>
        <taxon>Bacillota</taxon>
        <taxon>Bacilli</taxon>
        <taxon>Lactobacillales</taxon>
        <taxon>Enterococcaceae</taxon>
        <taxon>Vagococcus</taxon>
    </lineage>
</organism>
<dbReference type="AlphaFoldDB" id="A0A940P6K3"/>
<comment type="caution">
    <text evidence="1">The sequence shown here is derived from an EMBL/GenBank/DDBJ whole genome shotgun (WGS) entry which is preliminary data.</text>
</comment>
<dbReference type="InterPro" id="IPR032710">
    <property type="entry name" value="NTF2-like_dom_sf"/>
</dbReference>
<dbReference type="RefSeq" id="WP_209529465.1">
    <property type="nucleotide sequence ID" value="NZ_JAEEGA010000010.1"/>
</dbReference>
<dbReference type="Proteomes" id="UP000674938">
    <property type="component" value="Unassembled WGS sequence"/>
</dbReference>
<name>A0A940P6K3_9ENTE</name>
<dbReference type="InterPro" id="IPR009959">
    <property type="entry name" value="Cyclase_SnoaL-like"/>
</dbReference>
<dbReference type="EMBL" id="JAEEGA010000010">
    <property type="protein sequence ID" value="MBP1042352.1"/>
    <property type="molecule type" value="Genomic_DNA"/>
</dbReference>
<keyword evidence="2" id="KW-1185">Reference proteome</keyword>
<dbReference type="Gene3D" id="3.10.450.50">
    <property type="match status" value="1"/>
</dbReference>